<accession>A0ABP7VVG5</accession>
<comment type="similarity">
    <text evidence="1 5 6">Belongs to the universal ribosomal protein uL30 family.</text>
</comment>
<protein>
    <recommendedName>
        <fullName evidence="5">Large ribosomal subunit protein uL30</fullName>
    </recommendedName>
</protein>
<organism evidence="8 9">
    <name type="scientific">Actinomadura miaoliensis</name>
    <dbReference type="NCBI Taxonomy" id="430685"/>
    <lineage>
        <taxon>Bacteria</taxon>
        <taxon>Bacillati</taxon>
        <taxon>Actinomycetota</taxon>
        <taxon>Actinomycetes</taxon>
        <taxon>Streptosporangiales</taxon>
        <taxon>Thermomonosporaceae</taxon>
        <taxon>Actinomadura</taxon>
    </lineage>
</organism>
<keyword evidence="4 5" id="KW-0687">Ribonucleoprotein</keyword>
<keyword evidence="3 5" id="KW-0689">Ribosomal protein</keyword>
<dbReference type="Gene3D" id="3.30.1390.20">
    <property type="entry name" value="Ribosomal protein L30, ferredoxin-like fold domain"/>
    <property type="match status" value="1"/>
</dbReference>
<dbReference type="EMBL" id="BAAAZG010000019">
    <property type="protein sequence ID" value="GAA4073808.1"/>
    <property type="molecule type" value="Genomic_DNA"/>
</dbReference>
<dbReference type="NCBIfam" id="TIGR01308">
    <property type="entry name" value="rpmD_bact"/>
    <property type="match status" value="1"/>
</dbReference>
<name>A0ABP7VVG5_9ACTN</name>
<dbReference type="PROSITE" id="PS00634">
    <property type="entry name" value="RIBOSOMAL_L30"/>
    <property type="match status" value="1"/>
</dbReference>
<dbReference type="InterPro" id="IPR018038">
    <property type="entry name" value="Ribosomal_uL30_CS"/>
</dbReference>
<dbReference type="CDD" id="cd01658">
    <property type="entry name" value="Ribosomal_L30"/>
    <property type="match status" value="1"/>
</dbReference>
<gene>
    <name evidence="5 8" type="primary">rpmD</name>
    <name evidence="8" type="ORF">GCM10022214_32960</name>
</gene>
<dbReference type="SUPFAM" id="SSF55129">
    <property type="entry name" value="Ribosomal protein L30p/L7e"/>
    <property type="match status" value="1"/>
</dbReference>
<feature type="domain" description="Large ribosomal subunit protein uL30-like ferredoxin-like fold" evidence="7">
    <location>
        <begin position="4"/>
        <end position="54"/>
    </location>
</feature>
<reference evidence="9" key="1">
    <citation type="journal article" date="2019" name="Int. J. Syst. Evol. Microbiol.">
        <title>The Global Catalogue of Microorganisms (GCM) 10K type strain sequencing project: providing services to taxonomists for standard genome sequencing and annotation.</title>
        <authorList>
            <consortium name="The Broad Institute Genomics Platform"/>
            <consortium name="The Broad Institute Genome Sequencing Center for Infectious Disease"/>
            <person name="Wu L."/>
            <person name="Ma J."/>
        </authorList>
    </citation>
    <scope>NUCLEOTIDE SEQUENCE [LARGE SCALE GENOMIC DNA]</scope>
    <source>
        <strain evidence="9">JCM 16702</strain>
    </source>
</reference>
<evidence type="ECO:0000313" key="8">
    <source>
        <dbReference type="EMBL" id="GAA4073808.1"/>
    </source>
</evidence>
<dbReference type="Proteomes" id="UP001500683">
    <property type="component" value="Unassembled WGS sequence"/>
</dbReference>
<comment type="subunit">
    <text evidence="2 5">Part of the 50S ribosomal subunit.</text>
</comment>
<evidence type="ECO:0000259" key="7">
    <source>
        <dbReference type="Pfam" id="PF00327"/>
    </source>
</evidence>
<evidence type="ECO:0000256" key="3">
    <source>
        <dbReference type="ARBA" id="ARBA00022980"/>
    </source>
</evidence>
<evidence type="ECO:0000256" key="4">
    <source>
        <dbReference type="ARBA" id="ARBA00023274"/>
    </source>
</evidence>
<dbReference type="InterPro" id="IPR016082">
    <property type="entry name" value="Ribosomal_uL30_ferredoxin-like"/>
</dbReference>
<dbReference type="HAMAP" id="MF_01371_B">
    <property type="entry name" value="Ribosomal_uL30_B"/>
    <property type="match status" value="1"/>
</dbReference>
<keyword evidence="9" id="KW-1185">Reference proteome</keyword>
<dbReference type="InterPro" id="IPR005996">
    <property type="entry name" value="Ribosomal_uL30_bac-type"/>
</dbReference>
<evidence type="ECO:0000313" key="9">
    <source>
        <dbReference type="Proteomes" id="UP001500683"/>
    </source>
</evidence>
<dbReference type="PANTHER" id="PTHR15892:SF2">
    <property type="entry name" value="LARGE RIBOSOMAL SUBUNIT PROTEIN UL30M"/>
    <property type="match status" value="1"/>
</dbReference>
<comment type="caution">
    <text evidence="8">The sequence shown here is derived from an EMBL/GenBank/DDBJ whole genome shotgun (WGS) entry which is preliminary data.</text>
</comment>
<evidence type="ECO:0000256" key="6">
    <source>
        <dbReference type="RuleBase" id="RU003734"/>
    </source>
</evidence>
<sequence>MAQVKITQVKSVISEKQNQRDTLRTLGLKKIGQSVVREDSRQLRGMIRTVNHLVAVEEVD</sequence>
<dbReference type="PIRSF" id="PIRSF002211">
    <property type="entry name" value="Ribosomal_L30_bac-type"/>
    <property type="match status" value="1"/>
</dbReference>
<dbReference type="PANTHER" id="PTHR15892">
    <property type="entry name" value="MITOCHONDRIAL RIBOSOMAL PROTEIN L30"/>
    <property type="match status" value="1"/>
</dbReference>
<evidence type="ECO:0000256" key="2">
    <source>
        <dbReference type="ARBA" id="ARBA00011838"/>
    </source>
</evidence>
<dbReference type="Pfam" id="PF00327">
    <property type="entry name" value="Ribosomal_L30"/>
    <property type="match status" value="1"/>
</dbReference>
<dbReference type="RefSeq" id="WP_344947584.1">
    <property type="nucleotide sequence ID" value="NZ_BAAAZG010000019.1"/>
</dbReference>
<dbReference type="InterPro" id="IPR036919">
    <property type="entry name" value="Ribo_uL30_ferredoxin-like_sf"/>
</dbReference>
<dbReference type="GO" id="GO:0005840">
    <property type="term" value="C:ribosome"/>
    <property type="evidence" value="ECO:0007669"/>
    <property type="project" value="UniProtKB-KW"/>
</dbReference>
<evidence type="ECO:0000256" key="5">
    <source>
        <dbReference type="HAMAP-Rule" id="MF_01371"/>
    </source>
</evidence>
<proteinExistence type="inferred from homology"/>
<evidence type="ECO:0000256" key="1">
    <source>
        <dbReference type="ARBA" id="ARBA00007594"/>
    </source>
</evidence>